<evidence type="ECO:0000313" key="3">
    <source>
        <dbReference type="Proteomes" id="UP000198418"/>
    </source>
</evidence>
<keyword evidence="1" id="KW-0472">Membrane</keyword>
<feature type="transmembrane region" description="Helical" evidence="1">
    <location>
        <begin position="181"/>
        <end position="199"/>
    </location>
</feature>
<accession>A0A212PVW0</accession>
<name>A0A212PVW0_RHOAC</name>
<feature type="transmembrane region" description="Helical" evidence="1">
    <location>
        <begin position="342"/>
        <end position="360"/>
    </location>
</feature>
<dbReference type="Proteomes" id="UP000198418">
    <property type="component" value="Unassembled WGS sequence"/>
</dbReference>
<keyword evidence="1" id="KW-1133">Transmembrane helix</keyword>
<dbReference type="AlphaFoldDB" id="A0A212PVW0"/>
<keyword evidence="3" id="KW-1185">Reference proteome</keyword>
<feature type="transmembrane region" description="Helical" evidence="1">
    <location>
        <begin position="300"/>
        <end position="321"/>
    </location>
</feature>
<proteinExistence type="predicted"/>
<evidence type="ECO:0000256" key="1">
    <source>
        <dbReference type="SAM" id="Phobius"/>
    </source>
</evidence>
<feature type="transmembrane region" description="Helical" evidence="1">
    <location>
        <begin position="21"/>
        <end position="46"/>
    </location>
</feature>
<evidence type="ECO:0000313" key="2">
    <source>
        <dbReference type="EMBL" id="SNB51037.1"/>
    </source>
</evidence>
<reference evidence="3" key="1">
    <citation type="submission" date="2017-06" db="EMBL/GenBank/DDBJ databases">
        <authorList>
            <person name="Varghese N."/>
            <person name="Submissions S."/>
        </authorList>
    </citation>
    <scope>NUCLEOTIDE SEQUENCE [LARGE SCALE GENOMIC DNA]</scope>
    <source>
        <strain evidence="3">DSM 137</strain>
    </source>
</reference>
<keyword evidence="1" id="KW-0812">Transmembrane</keyword>
<feature type="transmembrane region" description="Helical" evidence="1">
    <location>
        <begin position="366"/>
        <end position="391"/>
    </location>
</feature>
<feature type="transmembrane region" description="Helical" evidence="1">
    <location>
        <begin position="149"/>
        <end position="169"/>
    </location>
</feature>
<organism evidence="2 3">
    <name type="scientific">Rhodoblastus acidophilus</name>
    <name type="common">Rhodopseudomonas acidophila</name>
    <dbReference type="NCBI Taxonomy" id="1074"/>
    <lineage>
        <taxon>Bacteria</taxon>
        <taxon>Pseudomonadati</taxon>
        <taxon>Pseudomonadota</taxon>
        <taxon>Alphaproteobacteria</taxon>
        <taxon>Hyphomicrobiales</taxon>
        <taxon>Rhodoblastaceae</taxon>
        <taxon>Rhodoblastus</taxon>
    </lineage>
</organism>
<protein>
    <submittedName>
        <fullName evidence="2">Uncharacterized protein involved in response to NO</fullName>
    </submittedName>
</protein>
<gene>
    <name evidence="2" type="ORF">SAMN06265338_10125</name>
</gene>
<feature type="transmembrane region" description="Helical" evidence="1">
    <location>
        <begin position="273"/>
        <end position="294"/>
    </location>
</feature>
<sequence length="395" mass="41164">MTARHSESTRRSFAGPALFSMGFRPFFLAGALWAVVAVLVWLPQFFGELTLTTAFHPLDWHAHETLFGYGGAVVTGFLLTAVPNWTGRLPIQGRGLAGLVLLWLAGRAAVLLSAKIGWAAPALVDCAFLLTVCGVIAREIVAGENTRNLKVLIFVGLIACANIAFHIEAHVDGDAAHARRFGLAALVALVMLIGGRVIPSFTHTFLARRGPGRLPQTFDRFDAVCLAVSVPALVGWGCLPDNATVGAALIAAGLLNSARLARWAGERAAGEPLVAILHLAYLFVPLGFLLNGVAAATGALPISAGVHAWGVGAIGAMTLAVMTRASLGHTGQRLSAGRATQAIYAAVLLAALARIAAALAPDRAFALLHVAALCWLAAFGGFILAYAGALLRPRS</sequence>
<dbReference type="EMBL" id="FYDG01000001">
    <property type="protein sequence ID" value="SNB51037.1"/>
    <property type="molecule type" value="Genomic_DNA"/>
</dbReference>
<dbReference type="OrthoDB" id="9770040at2"/>
<feature type="transmembrane region" description="Helical" evidence="1">
    <location>
        <begin position="66"/>
        <end position="83"/>
    </location>
</feature>
<feature type="transmembrane region" description="Helical" evidence="1">
    <location>
        <begin position="95"/>
        <end position="112"/>
    </location>
</feature>
<feature type="transmembrane region" description="Helical" evidence="1">
    <location>
        <begin position="118"/>
        <end position="137"/>
    </location>
</feature>
<dbReference type="RefSeq" id="WP_088518545.1">
    <property type="nucleotide sequence ID" value="NZ_FYDG01000001.1"/>
</dbReference>
<dbReference type="InterPro" id="IPR010266">
    <property type="entry name" value="NnrS"/>
</dbReference>
<dbReference type="Pfam" id="PF05940">
    <property type="entry name" value="NnrS"/>
    <property type="match status" value="1"/>
</dbReference>